<dbReference type="EMBL" id="QGKV02000297">
    <property type="protein sequence ID" value="KAF3605018.1"/>
    <property type="molecule type" value="Genomic_DNA"/>
</dbReference>
<evidence type="ECO:0000313" key="1">
    <source>
        <dbReference type="EMBL" id="KAF3605018.1"/>
    </source>
</evidence>
<keyword evidence="2" id="KW-1185">Reference proteome</keyword>
<protein>
    <submittedName>
        <fullName evidence="1">Uncharacterized protein</fullName>
    </submittedName>
</protein>
<accession>A0ABQ7EMQ3</accession>
<evidence type="ECO:0000313" key="2">
    <source>
        <dbReference type="Proteomes" id="UP000266723"/>
    </source>
</evidence>
<organism evidence="1 2">
    <name type="scientific">Brassica cretica</name>
    <name type="common">Mustard</name>
    <dbReference type="NCBI Taxonomy" id="69181"/>
    <lineage>
        <taxon>Eukaryota</taxon>
        <taxon>Viridiplantae</taxon>
        <taxon>Streptophyta</taxon>
        <taxon>Embryophyta</taxon>
        <taxon>Tracheophyta</taxon>
        <taxon>Spermatophyta</taxon>
        <taxon>Magnoliopsida</taxon>
        <taxon>eudicotyledons</taxon>
        <taxon>Gunneridae</taxon>
        <taxon>Pentapetalae</taxon>
        <taxon>rosids</taxon>
        <taxon>malvids</taxon>
        <taxon>Brassicales</taxon>
        <taxon>Brassicaceae</taxon>
        <taxon>Brassiceae</taxon>
        <taxon>Brassica</taxon>
    </lineage>
</organism>
<reference evidence="1 2" key="1">
    <citation type="journal article" date="2020" name="BMC Genomics">
        <title>Intraspecific diversification of the crop wild relative Brassica cretica Lam. using demographic model selection.</title>
        <authorList>
            <person name="Kioukis A."/>
            <person name="Michalopoulou V.A."/>
            <person name="Briers L."/>
            <person name="Pirintsos S."/>
            <person name="Studholme D.J."/>
            <person name="Pavlidis P."/>
            <person name="Sarris P.F."/>
        </authorList>
    </citation>
    <scope>NUCLEOTIDE SEQUENCE [LARGE SCALE GENOMIC DNA]</scope>
    <source>
        <strain evidence="2">cv. PFS-1207/04</strain>
    </source>
</reference>
<comment type="caution">
    <text evidence="1">The sequence shown here is derived from an EMBL/GenBank/DDBJ whole genome shotgun (WGS) entry which is preliminary data.</text>
</comment>
<sequence>MDREARGGSLYEIRVWWQLPGMHEVERPSTRCRDACNRSMRSDMWRTWCVLALSQTMHLDRLRASCHLAYQFKTSLDVGLVEKVEKGFGSQKSGLGSRPPSTKNFEDMLIELIACLLLLENRSSMLMLANGECLDDIAKLWIVSVPSDLVPSEFKKTPYSLDREDSHEWGHVLWLSITRQCNVAVTRRTVGCRAVTRRTVSCGRLKVPSSGLCGREIGYCLRL</sequence>
<name>A0ABQ7EMQ3_BRACR</name>
<gene>
    <name evidence="1" type="ORF">DY000_02044985</name>
</gene>
<dbReference type="Proteomes" id="UP000266723">
    <property type="component" value="Unassembled WGS sequence"/>
</dbReference>
<proteinExistence type="predicted"/>